<dbReference type="Pfam" id="PF16054">
    <property type="entry name" value="TMEM72"/>
    <property type="match status" value="1"/>
</dbReference>
<keyword evidence="1" id="KW-0472">Membrane</keyword>
<dbReference type="PANTHER" id="PTHR28474:SF1">
    <property type="entry name" value="TRANSMEMBRANE PROTEIN 72"/>
    <property type="match status" value="1"/>
</dbReference>
<feature type="transmembrane region" description="Helical" evidence="1">
    <location>
        <begin position="12"/>
        <end position="31"/>
    </location>
</feature>
<evidence type="ECO:0000256" key="1">
    <source>
        <dbReference type="SAM" id="Phobius"/>
    </source>
</evidence>
<dbReference type="InterPro" id="IPR032055">
    <property type="entry name" value="TMEM72"/>
</dbReference>
<dbReference type="OrthoDB" id="5946061at2759"/>
<dbReference type="PANTHER" id="PTHR28474">
    <property type="entry name" value="TRANSMEMBRANE PROTEIN 72"/>
    <property type="match status" value="1"/>
</dbReference>
<keyword evidence="1" id="KW-1133">Transmembrane helix</keyword>
<comment type="caution">
    <text evidence="2">The sequence shown here is derived from an EMBL/GenBank/DDBJ whole genome shotgun (WGS) entry which is preliminary data.</text>
</comment>
<name>Q4RQE9_TETNG</name>
<gene>
    <name evidence="2" type="ORF">GSTENG00030636001</name>
</gene>
<protein>
    <submittedName>
        <fullName evidence="2">(spotted green pufferfish) hypothetical protein</fullName>
    </submittedName>
</protein>
<dbReference type="EMBL" id="CAAE01015006">
    <property type="protein sequence ID" value="CAG09383.1"/>
    <property type="molecule type" value="Genomic_DNA"/>
</dbReference>
<proteinExistence type="predicted"/>
<keyword evidence="1" id="KW-0812">Transmembrane</keyword>
<sequence length="109" mass="12159">MAHVGGFHKFLAYSIMSVVCFLHPVLVWHAVIPGKHNPVDTTGQIRRRQLYHTCHNVCQSADILSVASWQPLVLFVSLCTVSFSGCRHNAPADGPFQLPTEQENKSQTF</sequence>
<reference evidence="2" key="1">
    <citation type="journal article" date="2004" name="Nature">
        <title>Genome duplication in the teleost fish Tetraodon nigroviridis reveals the early vertebrate proto-karyotype.</title>
        <authorList>
            <person name="Jaillon O."/>
            <person name="Aury J.-M."/>
            <person name="Brunet F."/>
            <person name="Petit J.-L."/>
            <person name="Stange-Thomann N."/>
            <person name="Mauceli E."/>
            <person name="Bouneau L."/>
            <person name="Fischer C."/>
            <person name="Ozouf-Costaz C."/>
            <person name="Bernot A."/>
            <person name="Nicaud S."/>
            <person name="Jaffe D."/>
            <person name="Fisher S."/>
            <person name="Lutfalla G."/>
            <person name="Dossat C."/>
            <person name="Segurens B."/>
            <person name="Dasilva C."/>
            <person name="Salanoubat M."/>
            <person name="Levy M."/>
            <person name="Boudet N."/>
            <person name="Castellano S."/>
            <person name="Anthouard V."/>
            <person name="Jubin C."/>
            <person name="Castelli V."/>
            <person name="Katinka M."/>
            <person name="Vacherie B."/>
            <person name="Biemont C."/>
            <person name="Skalli Z."/>
            <person name="Cattolico L."/>
            <person name="Poulain J."/>
            <person name="De Berardinis V."/>
            <person name="Cruaud C."/>
            <person name="Duprat S."/>
            <person name="Brottier P."/>
            <person name="Coutanceau J.-P."/>
            <person name="Gouzy J."/>
            <person name="Parra G."/>
            <person name="Lardier G."/>
            <person name="Chapple C."/>
            <person name="McKernan K.J."/>
            <person name="McEwan P."/>
            <person name="Bosak S."/>
            <person name="Kellis M."/>
            <person name="Volff J.-N."/>
            <person name="Guigo R."/>
            <person name="Zody M.C."/>
            <person name="Mesirov J."/>
            <person name="Lindblad-Toh K."/>
            <person name="Birren B."/>
            <person name="Nusbaum C."/>
            <person name="Kahn D."/>
            <person name="Robinson-Rechavi M."/>
            <person name="Laudet V."/>
            <person name="Schachter V."/>
            <person name="Quetier F."/>
            <person name="Saurin W."/>
            <person name="Scarpelli C."/>
            <person name="Wincker P."/>
            <person name="Lander E.S."/>
            <person name="Weissenbach J."/>
            <person name="Roest Crollius H."/>
        </authorList>
    </citation>
    <scope>NUCLEOTIDE SEQUENCE [LARGE SCALE GENOMIC DNA]</scope>
</reference>
<reference evidence="2" key="2">
    <citation type="submission" date="2004-02" db="EMBL/GenBank/DDBJ databases">
        <authorList>
            <consortium name="Genoscope"/>
            <consortium name="Whitehead Institute Centre for Genome Research"/>
        </authorList>
    </citation>
    <scope>NUCLEOTIDE SEQUENCE</scope>
</reference>
<accession>Q4RQE9</accession>
<dbReference type="AlphaFoldDB" id="Q4RQE9"/>
<organism evidence="2">
    <name type="scientific">Tetraodon nigroviridis</name>
    <name type="common">Spotted green pufferfish</name>
    <name type="synonym">Chelonodon nigroviridis</name>
    <dbReference type="NCBI Taxonomy" id="99883"/>
    <lineage>
        <taxon>Eukaryota</taxon>
        <taxon>Metazoa</taxon>
        <taxon>Chordata</taxon>
        <taxon>Craniata</taxon>
        <taxon>Vertebrata</taxon>
        <taxon>Euteleostomi</taxon>
        <taxon>Actinopterygii</taxon>
        <taxon>Neopterygii</taxon>
        <taxon>Teleostei</taxon>
        <taxon>Neoteleostei</taxon>
        <taxon>Acanthomorphata</taxon>
        <taxon>Eupercaria</taxon>
        <taxon>Tetraodontiformes</taxon>
        <taxon>Tetradontoidea</taxon>
        <taxon>Tetraodontidae</taxon>
        <taxon>Tetraodon</taxon>
    </lineage>
</organism>
<evidence type="ECO:0000313" key="2">
    <source>
        <dbReference type="EMBL" id="CAG09383.1"/>
    </source>
</evidence>
<dbReference type="KEGG" id="tng:GSTEN00030636G001"/>